<dbReference type="InterPro" id="IPR043519">
    <property type="entry name" value="NT_sf"/>
</dbReference>
<dbReference type="NCBIfam" id="NF008292">
    <property type="entry name" value="PRK11072.1"/>
    <property type="match status" value="1"/>
</dbReference>
<feature type="region of interest" description="Adenylyl transferase" evidence="7">
    <location>
        <begin position="462"/>
        <end position="964"/>
    </location>
</feature>
<keyword evidence="10" id="KW-0436">Ligase</keyword>
<dbReference type="InterPro" id="IPR013546">
    <property type="entry name" value="PII_UdlTrfase/GS_AdlTrfase"/>
</dbReference>
<evidence type="ECO:0000256" key="6">
    <source>
        <dbReference type="ARBA" id="ARBA00023268"/>
    </source>
</evidence>
<feature type="domain" description="Glutamate-ammonia ligase adenylyltransferase repeated" evidence="8">
    <location>
        <begin position="54"/>
        <end position="282"/>
    </location>
</feature>
<evidence type="ECO:0000256" key="3">
    <source>
        <dbReference type="ARBA" id="ARBA00022741"/>
    </source>
</evidence>
<dbReference type="Gene3D" id="1.20.120.330">
    <property type="entry name" value="Nucleotidyltransferases domain 2"/>
    <property type="match status" value="2"/>
</dbReference>
<dbReference type="GO" id="GO:0047388">
    <property type="term" value="F:[glutamine synthetase]-adenylyl-L-tyrosine phosphorylase activity"/>
    <property type="evidence" value="ECO:0007669"/>
    <property type="project" value="UniProtKB-EC"/>
</dbReference>
<dbReference type="Pfam" id="PF03710">
    <property type="entry name" value="GlnE"/>
    <property type="match status" value="2"/>
</dbReference>
<keyword evidence="1 7" id="KW-0808">Transferase</keyword>
<dbReference type="GO" id="GO:0016874">
    <property type="term" value="F:ligase activity"/>
    <property type="evidence" value="ECO:0007669"/>
    <property type="project" value="UniProtKB-KW"/>
</dbReference>
<protein>
    <recommendedName>
        <fullName evidence="7">Bifunctional glutamine synthetase adenylyltransferase/adenylyl-removing enzyme</fullName>
    </recommendedName>
    <alternativeName>
        <fullName evidence="7">ATP:glutamine synthetase adenylyltransferase</fullName>
    </alternativeName>
    <alternativeName>
        <fullName evidence="7">ATase</fullName>
    </alternativeName>
    <domain>
        <recommendedName>
            <fullName evidence="7">Glutamine synthetase adenylyl-L-tyrosine phosphorylase</fullName>
            <ecNumber evidence="7">2.7.7.89</ecNumber>
        </recommendedName>
        <alternativeName>
            <fullName evidence="7">Adenylyl removase</fullName>
            <shortName evidence="7">AR</shortName>
            <shortName evidence="7">AT-N</shortName>
        </alternativeName>
    </domain>
    <domain>
        <recommendedName>
            <fullName evidence="7">Glutamine synthetase adenylyl transferase</fullName>
            <ecNumber evidence="7">2.7.7.42</ecNumber>
        </recommendedName>
        <alternativeName>
            <fullName evidence="7">Adenylyl transferase</fullName>
            <shortName evidence="7">AT</shortName>
            <shortName evidence="7">AT-C</shortName>
        </alternativeName>
    </domain>
</protein>
<feature type="domain" description="PII-uridylyltransferase/Glutamine-synthetase adenylyltransferase" evidence="9">
    <location>
        <begin position="840"/>
        <end position="937"/>
    </location>
</feature>
<keyword evidence="2 7" id="KW-0548">Nucleotidyltransferase</keyword>
<organism evidence="10 11">
    <name type="scientific">Microbulbifer elongatus</name>
    <dbReference type="NCBI Taxonomy" id="86173"/>
    <lineage>
        <taxon>Bacteria</taxon>
        <taxon>Pseudomonadati</taxon>
        <taxon>Pseudomonadota</taxon>
        <taxon>Gammaproteobacteria</taxon>
        <taxon>Cellvibrionales</taxon>
        <taxon>Microbulbiferaceae</taxon>
        <taxon>Microbulbifer</taxon>
    </lineage>
</organism>
<comment type="catalytic activity">
    <reaction evidence="7">
        <text>[glutamine synthetase]-L-tyrosine + ATP = [glutamine synthetase]-O(4)-(5'-adenylyl)-L-tyrosine + diphosphate</text>
        <dbReference type="Rhea" id="RHEA:18589"/>
        <dbReference type="Rhea" id="RHEA-COMP:10660"/>
        <dbReference type="Rhea" id="RHEA-COMP:10661"/>
        <dbReference type="ChEBI" id="CHEBI:30616"/>
        <dbReference type="ChEBI" id="CHEBI:33019"/>
        <dbReference type="ChEBI" id="CHEBI:46858"/>
        <dbReference type="ChEBI" id="CHEBI:83624"/>
        <dbReference type="EC" id="2.7.7.42"/>
    </reaction>
</comment>
<comment type="catalytic activity">
    <reaction evidence="7">
        <text>[glutamine synthetase]-O(4)-(5'-adenylyl)-L-tyrosine + phosphate = [glutamine synthetase]-L-tyrosine + ADP</text>
        <dbReference type="Rhea" id="RHEA:43716"/>
        <dbReference type="Rhea" id="RHEA-COMP:10660"/>
        <dbReference type="Rhea" id="RHEA-COMP:10661"/>
        <dbReference type="ChEBI" id="CHEBI:43474"/>
        <dbReference type="ChEBI" id="CHEBI:46858"/>
        <dbReference type="ChEBI" id="CHEBI:83624"/>
        <dbReference type="ChEBI" id="CHEBI:456216"/>
        <dbReference type="EC" id="2.7.7.89"/>
    </reaction>
</comment>
<keyword evidence="6 7" id="KW-0511">Multifunctional enzyme</keyword>
<dbReference type="PANTHER" id="PTHR30621:SF0">
    <property type="entry name" value="BIFUNCTIONAL GLUTAMINE SYNTHETASE ADENYLYLTRANSFERASE_ADENYLYL-REMOVING ENZYME"/>
    <property type="match status" value="1"/>
</dbReference>
<gene>
    <name evidence="7 10" type="primary">glnE</name>
    <name evidence="10" type="ORF">HXX02_05245</name>
</gene>
<accession>A0ABT1NY78</accession>
<dbReference type="EC" id="2.7.7.42" evidence="7"/>
<dbReference type="EC" id="2.7.7.89" evidence="7"/>
<keyword evidence="11" id="KW-1185">Reference proteome</keyword>
<dbReference type="GO" id="GO:0008882">
    <property type="term" value="F:[glutamate-ammonia-ligase] adenylyltransferase activity"/>
    <property type="evidence" value="ECO:0007669"/>
    <property type="project" value="UniProtKB-EC"/>
</dbReference>
<dbReference type="Pfam" id="PF08335">
    <property type="entry name" value="GlnD_UR_UTase"/>
    <property type="match status" value="2"/>
</dbReference>
<evidence type="ECO:0000259" key="8">
    <source>
        <dbReference type="Pfam" id="PF03710"/>
    </source>
</evidence>
<evidence type="ECO:0000256" key="5">
    <source>
        <dbReference type="ARBA" id="ARBA00022842"/>
    </source>
</evidence>
<feature type="domain" description="PII-uridylyltransferase/Glutamine-synthetase adenylyltransferase" evidence="9">
    <location>
        <begin position="313"/>
        <end position="451"/>
    </location>
</feature>
<feature type="domain" description="Glutamate-ammonia ligase adenylyltransferase repeated" evidence="8">
    <location>
        <begin position="574"/>
        <end position="824"/>
    </location>
</feature>
<dbReference type="SUPFAM" id="SSF81593">
    <property type="entry name" value="Nucleotidyltransferase substrate binding subunit/domain"/>
    <property type="match status" value="2"/>
</dbReference>
<dbReference type="PANTHER" id="PTHR30621">
    <property type="entry name" value="GLUTAMINE SYNTHETASE ADENYLYLTRANSFERASE"/>
    <property type="match status" value="1"/>
</dbReference>
<dbReference type="InterPro" id="IPR005190">
    <property type="entry name" value="GlnE_rpt_dom"/>
</dbReference>
<dbReference type="CDD" id="cd05401">
    <property type="entry name" value="NT_GlnE_GlnD_like"/>
    <property type="match status" value="2"/>
</dbReference>
<comment type="similarity">
    <text evidence="7">Belongs to the GlnE family.</text>
</comment>
<evidence type="ECO:0000256" key="1">
    <source>
        <dbReference type="ARBA" id="ARBA00022679"/>
    </source>
</evidence>
<evidence type="ECO:0000256" key="4">
    <source>
        <dbReference type="ARBA" id="ARBA00022840"/>
    </source>
</evidence>
<proteinExistence type="inferred from homology"/>
<keyword evidence="4 7" id="KW-0067">ATP-binding</keyword>
<keyword evidence="3 7" id="KW-0547">Nucleotide-binding</keyword>
<name>A0ABT1NY78_9GAMM</name>
<dbReference type="Proteomes" id="UP001205566">
    <property type="component" value="Unassembled WGS sequence"/>
</dbReference>
<dbReference type="Gene3D" id="1.20.120.1510">
    <property type="match status" value="1"/>
</dbReference>
<evidence type="ECO:0000256" key="2">
    <source>
        <dbReference type="ARBA" id="ARBA00022695"/>
    </source>
</evidence>
<dbReference type="InterPro" id="IPR023057">
    <property type="entry name" value="GlnE"/>
</dbReference>
<dbReference type="Gene3D" id="3.30.460.10">
    <property type="entry name" value="Beta Polymerase, domain 2"/>
    <property type="match status" value="2"/>
</dbReference>
<evidence type="ECO:0000256" key="7">
    <source>
        <dbReference type="HAMAP-Rule" id="MF_00802"/>
    </source>
</evidence>
<dbReference type="RefSeq" id="WP_255873640.1">
    <property type="nucleotide sequence ID" value="NZ_JACASI010000013.1"/>
</dbReference>
<evidence type="ECO:0000259" key="9">
    <source>
        <dbReference type="Pfam" id="PF08335"/>
    </source>
</evidence>
<dbReference type="SUPFAM" id="SSF81301">
    <property type="entry name" value="Nucleotidyltransferase"/>
    <property type="match status" value="2"/>
</dbReference>
<comment type="cofactor">
    <cofactor evidence="7">
        <name>Mg(2+)</name>
        <dbReference type="ChEBI" id="CHEBI:18420"/>
    </cofactor>
</comment>
<dbReference type="EMBL" id="JACASI010000013">
    <property type="protein sequence ID" value="MCQ3828840.1"/>
    <property type="molecule type" value="Genomic_DNA"/>
</dbReference>
<evidence type="ECO:0000313" key="11">
    <source>
        <dbReference type="Proteomes" id="UP001205566"/>
    </source>
</evidence>
<reference evidence="10" key="1">
    <citation type="thesis" date="2020" institute="Technische Universitat Dresden" country="Dresden, Germany">
        <title>The Agarolytic System of Microbulbifer elongatus PORT2, Isolated from Batu Karas, Pangandaran West Java Indonesia.</title>
        <authorList>
            <person name="Anggraeni S.R."/>
        </authorList>
    </citation>
    <scope>NUCLEOTIDE SEQUENCE</scope>
    <source>
        <strain evidence="10">PORT2</strain>
    </source>
</reference>
<keyword evidence="5 7" id="KW-0460">Magnesium</keyword>
<comment type="caution">
    <text evidence="10">The sequence shown here is derived from an EMBL/GenBank/DDBJ whole genome shotgun (WGS) entry which is preliminary data.</text>
</comment>
<comment type="function">
    <text evidence="7">Involved in the regulation of glutamine synthetase GlnA, a key enzyme in the process to assimilate ammonia. When cellular nitrogen levels are high, the C-terminal adenylyl transferase (AT) inactivates GlnA by covalent transfer of an adenylyl group from ATP to specific tyrosine residue of GlnA, thus reducing its activity. Conversely, when nitrogen levels are low, the N-terminal adenylyl removase (AR) activates GlnA by removing the adenylyl group by phosphorolysis, increasing its activity. The regulatory region of GlnE binds the signal transduction protein PII (GlnB) which indicates the nitrogen status of the cell.</text>
</comment>
<feature type="region of interest" description="Adenylyl removase" evidence="7">
    <location>
        <begin position="1"/>
        <end position="456"/>
    </location>
</feature>
<sequence length="964" mass="108432">MSLTDFCPPQHQALLTQRWEDWCAAAGAEKVAEKGTDSVAEVEALLDEHKSRALARVFVGSDFFVQQCTRHTEWLAHFLRDEDCGLVAPDLAEIETEEQLEKALRDLRNRVNAEVIYRDFAGQWDIPTACARLTELAEVCIQAALDWHREKMVARHGEPRSRDGVIQPMVVLGMGKLGARELNLSSDIDLIFAYPEPGQSDGEKPLENQAWFQRLGQRLIKSLDAVTADGFVFRVDMRLRPYGDSGPLVSHYAALEDYYQTQGREWERYAMIKARPVAMSGEGAAEAAEELVELLRPFTYRRYIDFSVIDALREMKTLIQRQVRARGLIDNIKLGRGGIREVEFIAQAFQLIRGGREPDLRVRNILKVLPLLEEGGHLPEGAAAELRDAYLLLRRVEHGLQAEKDHQTQTLPPEIERREQLAFALGYDRWATLETALVQARAAIEREFDEVIAPPEESSEITDSDQWEFLWAGCERAEDRDNWLEQLHNAGFQPAAKALEALASLHGDRIVAALPAAGRQRLDQTMPLLLAAASEVSESLDPLLALERVLPLLRSILRRSAYLVLINENPPVLAQLLRLCSASPWIADLLARHPILLDEMLDQRRLLQPSTAEDIADDLRQHMLRVDEGDLEAQMEALRHFKQGQSLRIAAQEVTGALPLMKVSDSLTWLAEAILQQSLTLAWQQVVEKHGMPKDASAEDMRFSIVAYGKLGGLELGHGSDLDIVFVHDADSSGYTSGERALDAQSFYTRLAQRLIHILQTRTLSGPLYEVDTRLRPSGNSGLLVTSLSAFEKYQRESAWTWEHQALVRTRPVAGSARLGLAFEDLRSKLLCAARDEQKLRKEVVEMRNKMRAHLDKSNDRQFDLKHGTGGIVDIEFMVQYAALAWAQGAPSIVRYTDNIRILESLSEAGLMPAHQAAHLIDAYKAYRSEGHRLALQQLPGVVSGDQFEAERKTVETTWQQMLG</sequence>
<evidence type="ECO:0000313" key="10">
    <source>
        <dbReference type="EMBL" id="MCQ3828840.1"/>
    </source>
</evidence>
<dbReference type="HAMAP" id="MF_00802">
    <property type="entry name" value="GlnE"/>
    <property type="match status" value="1"/>
</dbReference>